<dbReference type="Pfam" id="PF13231">
    <property type="entry name" value="PMT_2"/>
    <property type="match status" value="1"/>
</dbReference>
<dbReference type="InterPro" id="IPR038731">
    <property type="entry name" value="RgtA/B/C-like"/>
</dbReference>
<protein>
    <recommendedName>
        <fullName evidence="2">Glycosyltransferase RgtA/B/C/D-like domain-containing protein</fullName>
    </recommendedName>
</protein>
<dbReference type="EMBL" id="MEWG01000022">
    <property type="protein sequence ID" value="OGC77320.1"/>
    <property type="molecule type" value="Genomic_DNA"/>
</dbReference>
<feature type="transmembrane region" description="Helical" evidence="1">
    <location>
        <begin position="206"/>
        <end position="235"/>
    </location>
</feature>
<feature type="transmembrane region" description="Helical" evidence="1">
    <location>
        <begin position="176"/>
        <end position="194"/>
    </location>
</feature>
<keyword evidence="1" id="KW-0472">Membrane</keyword>
<feature type="transmembrane region" description="Helical" evidence="1">
    <location>
        <begin position="390"/>
        <end position="409"/>
    </location>
</feature>
<evidence type="ECO:0000313" key="4">
    <source>
        <dbReference type="Proteomes" id="UP000176815"/>
    </source>
</evidence>
<feature type="transmembrane region" description="Helical" evidence="1">
    <location>
        <begin position="117"/>
        <end position="144"/>
    </location>
</feature>
<feature type="transmembrane region" description="Helical" evidence="1">
    <location>
        <begin position="6"/>
        <end position="25"/>
    </location>
</feature>
<accession>A0A1F4X6J2</accession>
<dbReference type="AlphaFoldDB" id="A0A1F4X6J2"/>
<feature type="transmembrane region" description="Helical" evidence="1">
    <location>
        <begin position="151"/>
        <end position="170"/>
    </location>
</feature>
<feature type="transmembrane region" description="Helical" evidence="1">
    <location>
        <begin position="305"/>
        <end position="323"/>
    </location>
</feature>
<sequence>MRRFFAISLTASVIYFLSWAFVYSIGVNKLAVQSEDTVPAIFLPISIISRGDLYLDNYYSTMLGSYPHPDDKSYTRNMVPFYLRKVDTHYVSAFPIITPILAVPVYLLPVLLNLPMIWGNLIILSHVAAALIVGFSGGFMYLLLKKHFETSNYHALLITAIYLFGTINYALLSQALWQHGTLQLFLIIGLYFYLNYLKDSRSSHMLFTGLFFGLAFLSRPTGGLPIILIVTHFLFTYRANLKKLVKPGILFLIGLLLVAGFFFWYNAKFYRDISNQGYSSQLTTNWLGGFPESFFGVWFSPSKGILAYSPVFVFSLIGLYLGLRRRDSKSDLYLIFGITVFLHTLIISFWKHWYGGWSFGYRMSSDVIPFLILLLVPFVQSDHFTKYKKVFYVIAGLSVYIQLLGIVFFDGIWHAAYDKGFTDTSWLWSLKDSELVFNVRRVMVKLGLLAKACAQCLPQK</sequence>
<evidence type="ECO:0000256" key="1">
    <source>
        <dbReference type="SAM" id="Phobius"/>
    </source>
</evidence>
<evidence type="ECO:0000259" key="2">
    <source>
        <dbReference type="Pfam" id="PF13231"/>
    </source>
</evidence>
<reference evidence="3 4" key="1">
    <citation type="journal article" date="2016" name="Nat. Commun.">
        <title>Thousands of microbial genomes shed light on interconnected biogeochemical processes in an aquifer system.</title>
        <authorList>
            <person name="Anantharaman K."/>
            <person name="Brown C.T."/>
            <person name="Hug L.A."/>
            <person name="Sharon I."/>
            <person name="Castelle C.J."/>
            <person name="Probst A.J."/>
            <person name="Thomas B.C."/>
            <person name="Singh A."/>
            <person name="Wilkins M.J."/>
            <person name="Karaoz U."/>
            <person name="Brodie E.L."/>
            <person name="Williams K.H."/>
            <person name="Hubbard S.S."/>
            <person name="Banfield J.F."/>
        </authorList>
    </citation>
    <scope>NUCLEOTIDE SEQUENCE [LARGE SCALE GENOMIC DNA]</scope>
</reference>
<feature type="domain" description="Glycosyltransferase RgtA/B/C/D-like" evidence="2">
    <location>
        <begin position="127"/>
        <end position="264"/>
    </location>
</feature>
<organism evidence="3 4">
    <name type="scientific">candidate division WWE3 bacterium RIFOXYD1_FULL_39_9</name>
    <dbReference type="NCBI Taxonomy" id="1802649"/>
    <lineage>
        <taxon>Bacteria</taxon>
        <taxon>Katanobacteria</taxon>
    </lineage>
</organism>
<feature type="transmembrane region" description="Helical" evidence="1">
    <location>
        <begin position="359"/>
        <end position="378"/>
    </location>
</feature>
<feature type="transmembrane region" description="Helical" evidence="1">
    <location>
        <begin position="278"/>
        <end position="299"/>
    </location>
</feature>
<dbReference type="Proteomes" id="UP000176815">
    <property type="component" value="Unassembled WGS sequence"/>
</dbReference>
<keyword evidence="1" id="KW-0812">Transmembrane</keyword>
<keyword evidence="1" id="KW-1133">Transmembrane helix</keyword>
<comment type="caution">
    <text evidence="3">The sequence shown here is derived from an EMBL/GenBank/DDBJ whole genome shotgun (WGS) entry which is preliminary data.</text>
</comment>
<feature type="transmembrane region" description="Helical" evidence="1">
    <location>
        <begin position="90"/>
        <end position="111"/>
    </location>
</feature>
<feature type="transmembrane region" description="Helical" evidence="1">
    <location>
        <begin position="332"/>
        <end position="353"/>
    </location>
</feature>
<proteinExistence type="predicted"/>
<evidence type="ECO:0000313" key="3">
    <source>
        <dbReference type="EMBL" id="OGC77320.1"/>
    </source>
</evidence>
<name>A0A1F4X6J2_UNCKA</name>
<gene>
    <name evidence="3" type="ORF">A2619_04765</name>
</gene>
<feature type="transmembrane region" description="Helical" evidence="1">
    <location>
        <begin position="247"/>
        <end position="266"/>
    </location>
</feature>